<reference evidence="3 4" key="1">
    <citation type="submission" date="2014-02" db="EMBL/GenBank/DDBJ databases">
        <title>The genome sequence of Colletotrichum salicis CBS 607.94.</title>
        <authorList>
            <person name="Baroncelli R."/>
            <person name="Thon M.R."/>
        </authorList>
    </citation>
    <scope>NUCLEOTIDE SEQUENCE [LARGE SCALE GENOMIC DNA]</scope>
    <source>
        <strain evidence="3 4">CBS 607.94</strain>
    </source>
</reference>
<feature type="compositionally biased region" description="Acidic residues" evidence="1">
    <location>
        <begin position="75"/>
        <end position="90"/>
    </location>
</feature>
<comment type="caution">
    <text evidence="3">The sequence shown here is derived from an EMBL/GenBank/DDBJ whole genome shotgun (WGS) entry which is preliminary data.</text>
</comment>
<dbReference type="EMBL" id="JFFI01000425">
    <property type="protein sequence ID" value="KXH67797.1"/>
    <property type="molecule type" value="Genomic_DNA"/>
</dbReference>
<feature type="compositionally biased region" description="Basic and acidic residues" evidence="1">
    <location>
        <begin position="198"/>
        <end position="216"/>
    </location>
</feature>
<dbReference type="PANTHER" id="PTHR13182:SF8">
    <property type="entry name" value="CYTOPLASMIC 60S SUBUNIT BIOGENESIS FACTOR ZNF622"/>
    <property type="match status" value="1"/>
</dbReference>
<dbReference type="InterPro" id="IPR040025">
    <property type="entry name" value="Znf622/Rei1/Reh1"/>
</dbReference>
<protein>
    <recommendedName>
        <fullName evidence="2">ZN622/Rei1/Reh1 zinc finger C2H2-type domain-containing protein</fullName>
    </recommendedName>
</protein>
<dbReference type="PANTHER" id="PTHR13182">
    <property type="entry name" value="ZINC FINGER PROTEIN 622"/>
    <property type="match status" value="1"/>
</dbReference>
<feature type="region of interest" description="Disordered" evidence="1">
    <location>
        <begin position="71"/>
        <end position="90"/>
    </location>
</feature>
<dbReference type="AlphaFoldDB" id="A0A135V5I9"/>
<dbReference type="InterPro" id="IPR041661">
    <property type="entry name" value="ZN622/Rei1/Reh1_Znf-C2H2"/>
</dbReference>
<feature type="domain" description="ZN622/Rei1/Reh1 zinc finger C2H2-type" evidence="2">
    <location>
        <begin position="99"/>
        <end position="194"/>
    </location>
</feature>
<dbReference type="GO" id="GO:0030687">
    <property type="term" value="C:preribosome, large subunit precursor"/>
    <property type="evidence" value="ECO:0007669"/>
    <property type="project" value="TreeGrafter"/>
</dbReference>
<proteinExistence type="predicted"/>
<dbReference type="Pfam" id="PF12756">
    <property type="entry name" value="zf-C2H2_2"/>
    <property type="match status" value="1"/>
</dbReference>
<gene>
    <name evidence="3" type="ORF">CSAL01_01035</name>
</gene>
<evidence type="ECO:0000313" key="4">
    <source>
        <dbReference type="Proteomes" id="UP000070121"/>
    </source>
</evidence>
<dbReference type="Proteomes" id="UP000070121">
    <property type="component" value="Unassembled WGS sequence"/>
</dbReference>
<feature type="region of interest" description="Disordered" evidence="1">
    <location>
        <begin position="197"/>
        <end position="278"/>
    </location>
</feature>
<accession>A0A135V5I9</accession>
<dbReference type="OrthoDB" id="19329at2759"/>
<feature type="region of interest" description="Disordered" evidence="1">
    <location>
        <begin position="316"/>
        <end position="339"/>
    </location>
</feature>
<evidence type="ECO:0000259" key="2">
    <source>
        <dbReference type="Pfam" id="PF12756"/>
    </source>
</evidence>
<keyword evidence="4" id="KW-1185">Reference proteome</keyword>
<name>A0A135V5I9_9PEZI</name>
<evidence type="ECO:0000256" key="1">
    <source>
        <dbReference type="SAM" id="MobiDB-lite"/>
    </source>
</evidence>
<feature type="compositionally biased region" description="Basic and acidic residues" evidence="1">
    <location>
        <begin position="236"/>
        <end position="247"/>
    </location>
</feature>
<sequence>MGPFVGPSIQRTWVYALSSSSLAAVYKILENAHIVPVYLNSYMLKFSYHLHTYSRYTPEIESLNERLQEASLSDSDIEEHDTESSDEDTVPQEVFNPSQCLFCNELSSGFSESVVRMQKRHGLSIPSSERLIVDLETLVKYFHLVMTEYKECLYCGSVRNTAQAVRQHMVGKAHCRVDIDKPDSEFRDFYDLDSSCGTDREDNSGRQRFVDSDQNTRELASGKIVSHQNAKKSRDRRTPQNDEREASDLLLDGGASRSRDTSTPLTASGNGKKDLTAAADKRDRVFERQLDTLRPADRQALVHLPLPQQRALVAKAKKPQETWNSEQMAQKIKIQMKAR</sequence>
<dbReference type="STRING" id="1209931.A0A135V5I9"/>
<evidence type="ECO:0000313" key="3">
    <source>
        <dbReference type="EMBL" id="KXH67797.1"/>
    </source>
</evidence>
<organism evidence="3 4">
    <name type="scientific">Colletotrichum salicis</name>
    <dbReference type="NCBI Taxonomy" id="1209931"/>
    <lineage>
        <taxon>Eukaryota</taxon>
        <taxon>Fungi</taxon>
        <taxon>Dikarya</taxon>
        <taxon>Ascomycota</taxon>
        <taxon>Pezizomycotina</taxon>
        <taxon>Sordariomycetes</taxon>
        <taxon>Hypocreomycetidae</taxon>
        <taxon>Glomerellales</taxon>
        <taxon>Glomerellaceae</taxon>
        <taxon>Colletotrichum</taxon>
        <taxon>Colletotrichum acutatum species complex</taxon>
    </lineage>
</organism>
<dbReference type="GO" id="GO:0042273">
    <property type="term" value="P:ribosomal large subunit biogenesis"/>
    <property type="evidence" value="ECO:0007669"/>
    <property type="project" value="TreeGrafter"/>
</dbReference>